<sequence length="515" mass="56774">MASSFFSPFPSPSQISHSHRQTSAAAIATQFSSFQPSSSSPSPRSSSSIQLSVSDYNSLIKAHTDAGRSGFALLLFHRMLAIDALLPDRFTFPSVLKACALLPAAAEGEQIHSLVLKSFFAPADDIFVLTTLVHFYARCSRLSDARLVFDKMPHRNPASWNSMLDGYARSGAMESAHMLFDEMPERNIFSWNILIGGYVRDGLPLEALKLFYDLRFLGLSPDESTMAIVITAISDHGLLSLGRMAHAYVFRRMFSLHGALAVALIHMYAESGSIEAAQLTFFITESKNVRHWTALIAGFAVHGLANSALQLFDEMLHLGIRPNHITFVSVLTACSHAGLVHEGLKLFKLMSRFGIEPGVEHYGCLVDLLSRVGLLEEAMEVVRGIPIEPGPVIWSSLLAACRNFGHAEMAQFAARKLIELDSSNGSSYALLSNLCARLGRWEDFRTVRIAMEEREAGKVAGLSWIEICGHIHEFVSGDRKHSRTADIYKVLDEMSSFLRLGEAQDHLFLCCSCTV</sequence>
<keyword evidence="4" id="KW-0378">Hydrolase</keyword>
<keyword evidence="5" id="KW-1185">Reference proteome</keyword>
<dbReference type="Pfam" id="PF20431">
    <property type="entry name" value="E_motif"/>
    <property type="match status" value="1"/>
</dbReference>
<dbReference type="InterPro" id="IPR046960">
    <property type="entry name" value="PPR_At4g14850-like_plant"/>
</dbReference>
<dbReference type="PANTHER" id="PTHR47926">
    <property type="entry name" value="PENTATRICOPEPTIDE REPEAT-CONTAINING PROTEIN"/>
    <property type="match status" value="1"/>
</dbReference>
<dbReference type="GO" id="GO:0005737">
    <property type="term" value="C:cytoplasm"/>
    <property type="evidence" value="ECO:0007669"/>
    <property type="project" value="UniProtKB-ARBA"/>
</dbReference>
<dbReference type="FunFam" id="1.25.40.10:FF:000277">
    <property type="entry name" value="Pentatricopeptide repeat-containing protein, mitochondrial"/>
    <property type="match status" value="1"/>
</dbReference>
<name>A0A2I0ARK5_9ASPA</name>
<dbReference type="InterPro" id="IPR046848">
    <property type="entry name" value="E_motif"/>
</dbReference>
<accession>A0A2I0ARK5</accession>
<dbReference type="InterPro" id="IPR011990">
    <property type="entry name" value="TPR-like_helical_dom_sf"/>
</dbReference>
<feature type="repeat" description="PPR" evidence="2">
    <location>
        <begin position="323"/>
        <end position="357"/>
    </location>
</feature>
<dbReference type="EC" id="3.6.4.12" evidence="4"/>
<gene>
    <name evidence="4" type="primary">PCMP-E76</name>
    <name evidence="4" type="ORF">AXF42_Ash012912</name>
</gene>
<dbReference type="EMBL" id="KZ451955">
    <property type="protein sequence ID" value="PKA58189.1"/>
    <property type="molecule type" value="Genomic_DNA"/>
</dbReference>
<dbReference type="GO" id="GO:0003723">
    <property type="term" value="F:RNA binding"/>
    <property type="evidence" value="ECO:0007669"/>
    <property type="project" value="InterPro"/>
</dbReference>
<dbReference type="Gene3D" id="1.25.40.10">
    <property type="entry name" value="Tetratricopeptide repeat domain"/>
    <property type="match status" value="3"/>
</dbReference>
<dbReference type="Pfam" id="PF01535">
    <property type="entry name" value="PPR"/>
    <property type="match status" value="3"/>
</dbReference>
<dbReference type="PANTHER" id="PTHR47926:SF436">
    <property type="entry name" value="PENTATRICOPEPTIDE REPEAT-CONTAINING PROTEIN ELI1, CHLOROPLASTIC-LIKE ISOFORM X2"/>
    <property type="match status" value="1"/>
</dbReference>
<feature type="region of interest" description="Disordered" evidence="3">
    <location>
        <begin position="1"/>
        <end position="24"/>
    </location>
</feature>
<proteinExistence type="predicted"/>
<dbReference type="GO" id="GO:0016787">
    <property type="term" value="F:hydrolase activity"/>
    <property type="evidence" value="ECO:0007669"/>
    <property type="project" value="UniProtKB-KW"/>
</dbReference>
<feature type="repeat" description="PPR" evidence="2">
    <location>
        <begin position="288"/>
        <end position="322"/>
    </location>
</feature>
<evidence type="ECO:0000313" key="5">
    <source>
        <dbReference type="Proteomes" id="UP000236161"/>
    </source>
</evidence>
<dbReference type="AlphaFoldDB" id="A0A2I0ARK5"/>
<dbReference type="NCBIfam" id="TIGR00756">
    <property type="entry name" value="PPR"/>
    <property type="match status" value="4"/>
</dbReference>
<feature type="repeat" description="PPR" evidence="2">
    <location>
        <begin position="156"/>
        <end position="190"/>
    </location>
</feature>
<evidence type="ECO:0000256" key="2">
    <source>
        <dbReference type="PROSITE-ProRule" id="PRU00708"/>
    </source>
</evidence>
<dbReference type="OrthoDB" id="597215at2759"/>
<organism evidence="4 5">
    <name type="scientific">Apostasia shenzhenica</name>
    <dbReference type="NCBI Taxonomy" id="1088818"/>
    <lineage>
        <taxon>Eukaryota</taxon>
        <taxon>Viridiplantae</taxon>
        <taxon>Streptophyta</taxon>
        <taxon>Embryophyta</taxon>
        <taxon>Tracheophyta</taxon>
        <taxon>Spermatophyta</taxon>
        <taxon>Magnoliopsida</taxon>
        <taxon>Liliopsida</taxon>
        <taxon>Asparagales</taxon>
        <taxon>Orchidaceae</taxon>
        <taxon>Apostasioideae</taxon>
        <taxon>Apostasia</taxon>
    </lineage>
</organism>
<dbReference type="GO" id="GO:0003678">
    <property type="term" value="F:DNA helicase activity"/>
    <property type="evidence" value="ECO:0007669"/>
    <property type="project" value="UniProtKB-EC"/>
</dbReference>
<dbReference type="InterPro" id="IPR002885">
    <property type="entry name" value="PPR_rpt"/>
</dbReference>
<protein>
    <submittedName>
        <fullName evidence="4">Pentatricopeptide repeat-containing protein</fullName>
        <ecNumber evidence="4">3.6.4.12</ecNumber>
    </submittedName>
</protein>
<dbReference type="PROSITE" id="PS51375">
    <property type="entry name" value="PPR"/>
    <property type="match status" value="3"/>
</dbReference>
<dbReference type="Pfam" id="PF13041">
    <property type="entry name" value="PPR_2"/>
    <property type="match status" value="2"/>
</dbReference>
<evidence type="ECO:0000256" key="3">
    <source>
        <dbReference type="SAM" id="MobiDB-lite"/>
    </source>
</evidence>
<reference evidence="4 5" key="1">
    <citation type="journal article" date="2017" name="Nature">
        <title>The Apostasia genome and the evolution of orchids.</title>
        <authorList>
            <person name="Zhang G.Q."/>
            <person name="Liu K.W."/>
            <person name="Li Z."/>
            <person name="Lohaus R."/>
            <person name="Hsiao Y.Y."/>
            <person name="Niu S.C."/>
            <person name="Wang J.Y."/>
            <person name="Lin Y.C."/>
            <person name="Xu Q."/>
            <person name="Chen L.J."/>
            <person name="Yoshida K."/>
            <person name="Fujiwara S."/>
            <person name="Wang Z.W."/>
            <person name="Zhang Y.Q."/>
            <person name="Mitsuda N."/>
            <person name="Wang M."/>
            <person name="Liu G.H."/>
            <person name="Pecoraro L."/>
            <person name="Huang H.X."/>
            <person name="Xiao X.J."/>
            <person name="Lin M."/>
            <person name="Wu X.Y."/>
            <person name="Wu W.L."/>
            <person name="Chen Y.Y."/>
            <person name="Chang S.B."/>
            <person name="Sakamoto S."/>
            <person name="Ohme-Takagi M."/>
            <person name="Yagi M."/>
            <person name="Zeng S.J."/>
            <person name="Shen C.Y."/>
            <person name="Yeh C.M."/>
            <person name="Luo Y.B."/>
            <person name="Tsai W.C."/>
            <person name="Van de Peer Y."/>
            <person name="Liu Z.J."/>
        </authorList>
    </citation>
    <scope>NUCLEOTIDE SEQUENCE [LARGE SCALE GENOMIC DNA]</scope>
    <source>
        <strain evidence="5">cv. Shenzhen</strain>
        <tissue evidence="4">Stem</tissue>
    </source>
</reference>
<evidence type="ECO:0000256" key="1">
    <source>
        <dbReference type="ARBA" id="ARBA00022737"/>
    </source>
</evidence>
<dbReference type="GO" id="GO:0016556">
    <property type="term" value="P:mRNA modification"/>
    <property type="evidence" value="ECO:0007669"/>
    <property type="project" value="UniProtKB-ARBA"/>
</dbReference>
<keyword evidence="1" id="KW-0677">Repeat</keyword>
<dbReference type="FunFam" id="1.25.40.10:FF:000442">
    <property type="entry name" value="Pentatricopeptide repeat-containing protein At3g49710"/>
    <property type="match status" value="1"/>
</dbReference>
<evidence type="ECO:0000313" key="4">
    <source>
        <dbReference type="EMBL" id="PKA58189.1"/>
    </source>
</evidence>
<dbReference type="Proteomes" id="UP000236161">
    <property type="component" value="Unassembled WGS sequence"/>
</dbReference>